<dbReference type="NCBIfam" id="TIGR00186">
    <property type="entry name" value="rRNA_methyl_3"/>
    <property type="match status" value="1"/>
</dbReference>
<dbReference type="Gene3D" id="3.30.1330.30">
    <property type="match status" value="1"/>
</dbReference>
<dbReference type="GO" id="GO:0008173">
    <property type="term" value="F:RNA methyltransferase activity"/>
    <property type="evidence" value="ECO:0007669"/>
    <property type="project" value="InterPro"/>
</dbReference>
<dbReference type="SUPFAM" id="SSF75217">
    <property type="entry name" value="alpha/beta knot"/>
    <property type="match status" value="1"/>
</dbReference>
<dbReference type="CDD" id="cd18095">
    <property type="entry name" value="SpoU-like_rRNA-MTase"/>
    <property type="match status" value="1"/>
</dbReference>
<accession>A0A0S7XT96</accession>
<name>A0A0S7XT96_UNCSA</name>
<dbReference type="InterPro" id="IPR029026">
    <property type="entry name" value="tRNA_m1G_MTases_N"/>
</dbReference>
<evidence type="ECO:0000256" key="1">
    <source>
        <dbReference type="ARBA" id="ARBA00007228"/>
    </source>
</evidence>
<dbReference type="InterPro" id="IPR051259">
    <property type="entry name" value="rRNA_Methyltransferase"/>
</dbReference>
<sequence length="261" mass="29006">MLSKEKLKELAKLKTKKGRKTQGRFLVEGLHLCEEAINSNWETESVLFTNLFQNSPAGKRLIKKFEKRNVKPIPVKSEVMSKLSDTVTPQGIICVVKIKKFSLGKLWSGRSNIILALDTIRDPGNVGTLIRTADAFGIDGVILSSDTVELYNPKVVRSTMGSLFHLPIFDEIDLEKTLPKLKNNNFEIYGTDVKNGKDFEGLNYSGKICLLIGSEAKGLNKKLLNLSDEIIRIPTYGKAESLNASVAGGILLYEITKRRHG</sequence>
<evidence type="ECO:0000313" key="5">
    <source>
        <dbReference type="EMBL" id="KPJ65713.1"/>
    </source>
</evidence>
<dbReference type="AlphaFoldDB" id="A0A0S7XT96"/>
<dbReference type="InterPro" id="IPR029028">
    <property type="entry name" value="Alpha/beta_knot_MTases"/>
</dbReference>
<dbReference type="InterPro" id="IPR004441">
    <property type="entry name" value="rRNA_MeTrfase_TrmH"/>
</dbReference>
<keyword evidence="3" id="KW-0808">Transferase</keyword>
<gene>
    <name evidence="5" type="ORF">AMJ44_09635</name>
</gene>
<dbReference type="InterPro" id="IPR053888">
    <property type="entry name" value="MRM3-like_sub_bind"/>
</dbReference>
<dbReference type="EMBL" id="LIZX01000105">
    <property type="protein sequence ID" value="KPJ65713.1"/>
    <property type="molecule type" value="Genomic_DNA"/>
</dbReference>
<evidence type="ECO:0000256" key="3">
    <source>
        <dbReference type="ARBA" id="ARBA00022679"/>
    </source>
</evidence>
<dbReference type="GO" id="GO:0032259">
    <property type="term" value="P:methylation"/>
    <property type="evidence" value="ECO:0007669"/>
    <property type="project" value="UniProtKB-KW"/>
</dbReference>
<dbReference type="InterPro" id="IPR013123">
    <property type="entry name" value="SpoU_subst-bd"/>
</dbReference>
<comment type="caution">
    <text evidence="5">The sequence shown here is derived from an EMBL/GenBank/DDBJ whole genome shotgun (WGS) entry which is preliminary data.</text>
</comment>
<feature type="domain" description="RNA 2-O ribose methyltransferase substrate binding" evidence="4">
    <location>
        <begin position="26"/>
        <end position="102"/>
    </location>
</feature>
<dbReference type="Pfam" id="PF22435">
    <property type="entry name" value="MRM3-like_sub_bind"/>
    <property type="match status" value="1"/>
</dbReference>
<protein>
    <recommendedName>
        <fullName evidence="4">RNA 2-O ribose methyltransferase substrate binding domain-containing protein</fullName>
    </recommendedName>
</protein>
<dbReference type="PANTHER" id="PTHR43191">
    <property type="entry name" value="RRNA METHYLTRANSFERASE 3"/>
    <property type="match status" value="1"/>
</dbReference>
<evidence type="ECO:0000259" key="4">
    <source>
        <dbReference type="SMART" id="SM00967"/>
    </source>
</evidence>
<dbReference type="InterPro" id="IPR029064">
    <property type="entry name" value="Ribosomal_eL30-like_sf"/>
</dbReference>
<dbReference type="GO" id="GO:0006396">
    <property type="term" value="P:RNA processing"/>
    <property type="evidence" value="ECO:0007669"/>
    <property type="project" value="InterPro"/>
</dbReference>
<dbReference type="Gene3D" id="3.40.1280.10">
    <property type="match status" value="1"/>
</dbReference>
<dbReference type="SUPFAM" id="SSF55315">
    <property type="entry name" value="L30e-like"/>
    <property type="match status" value="1"/>
</dbReference>
<dbReference type="InterPro" id="IPR001537">
    <property type="entry name" value="SpoU_MeTrfase"/>
</dbReference>
<dbReference type="GO" id="GO:0003723">
    <property type="term" value="F:RNA binding"/>
    <property type="evidence" value="ECO:0007669"/>
    <property type="project" value="InterPro"/>
</dbReference>
<organism evidence="5 6">
    <name type="scientific">candidate division WOR-1 bacterium DG_54_3</name>
    <dbReference type="NCBI Taxonomy" id="1703775"/>
    <lineage>
        <taxon>Bacteria</taxon>
        <taxon>Bacillati</taxon>
        <taxon>Saganbacteria</taxon>
    </lineage>
</organism>
<dbReference type="GO" id="GO:0005737">
    <property type="term" value="C:cytoplasm"/>
    <property type="evidence" value="ECO:0007669"/>
    <property type="project" value="UniProtKB-ARBA"/>
</dbReference>
<keyword evidence="2" id="KW-0489">Methyltransferase</keyword>
<reference evidence="5 6" key="1">
    <citation type="journal article" date="2015" name="Microbiome">
        <title>Genomic resolution of linkages in carbon, nitrogen, and sulfur cycling among widespread estuary sediment bacteria.</title>
        <authorList>
            <person name="Baker B.J."/>
            <person name="Lazar C.S."/>
            <person name="Teske A.P."/>
            <person name="Dick G.J."/>
        </authorList>
    </citation>
    <scope>NUCLEOTIDE SEQUENCE [LARGE SCALE GENOMIC DNA]</scope>
    <source>
        <strain evidence="5">DG_54_3</strain>
    </source>
</reference>
<proteinExistence type="inferred from homology"/>
<comment type="similarity">
    <text evidence="1">Belongs to the class IV-like SAM-binding methyltransferase superfamily. RNA methyltransferase TrmH family.</text>
</comment>
<dbReference type="Proteomes" id="UP000051861">
    <property type="component" value="Unassembled WGS sequence"/>
</dbReference>
<dbReference type="PANTHER" id="PTHR43191:SF2">
    <property type="entry name" value="RRNA METHYLTRANSFERASE 3, MITOCHONDRIAL"/>
    <property type="match status" value="1"/>
</dbReference>
<evidence type="ECO:0000256" key="2">
    <source>
        <dbReference type="ARBA" id="ARBA00022603"/>
    </source>
</evidence>
<dbReference type="SMART" id="SM00967">
    <property type="entry name" value="SpoU_sub_bind"/>
    <property type="match status" value="1"/>
</dbReference>
<evidence type="ECO:0000313" key="6">
    <source>
        <dbReference type="Proteomes" id="UP000051861"/>
    </source>
</evidence>
<dbReference type="PATRIC" id="fig|1703775.3.peg.370"/>
<dbReference type="Pfam" id="PF00588">
    <property type="entry name" value="SpoU_methylase"/>
    <property type="match status" value="1"/>
</dbReference>